<comment type="catalytic activity">
    <reaction evidence="6">
        <text>N-acetyl-alpha-D-glucosamine 1-phosphate + UTP + H(+) = UDP-N-acetyl-alpha-D-glucosamine + diphosphate</text>
        <dbReference type="Rhea" id="RHEA:13509"/>
        <dbReference type="ChEBI" id="CHEBI:15378"/>
        <dbReference type="ChEBI" id="CHEBI:33019"/>
        <dbReference type="ChEBI" id="CHEBI:46398"/>
        <dbReference type="ChEBI" id="CHEBI:57705"/>
        <dbReference type="ChEBI" id="CHEBI:57776"/>
        <dbReference type="EC" id="2.7.7.23"/>
    </reaction>
</comment>
<dbReference type="GO" id="GO:0003977">
    <property type="term" value="F:UDP-N-acetylglucosamine diphosphorylase activity"/>
    <property type="evidence" value="ECO:0007669"/>
    <property type="project" value="UniProtKB-EC"/>
</dbReference>
<accession>A0AAF3FDT2</accession>
<dbReference type="WBParaSite" id="MBELARI_LOCUS5059">
    <property type="protein sequence ID" value="MBELARI_LOCUS5059"/>
    <property type="gene ID" value="MBELARI_LOCUS5059"/>
</dbReference>
<evidence type="ECO:0000256" key="1">
    <source>
        <dbReference type="ARBA" id="ARBA00005208"/>
    </source>
</evidence>
<organism evidence="7 8">
    <name type="scientific">Mesorhabditis belari</name>
    <dbReference type="NCBI Taxonomy" id="2138241"/>
    <lineage>
        <taxon>Eukaryota</taxon>
        <taxon>Metazoa</taxon>
        <taxon>Ecdysozoa</taxon>
        <taxon>Nematoda</taxon>
        <taxon>Chromadorea</taxon>
        <taxon>Rhabditida</taxon>
        <taxon>Rhabditina</taxon>
        <taxon>Rhabditomorpha</taxon>
        <taxon>Rhabditoidea</taxon>
        <taxon>Rhabditidae</taxon>
        <taxon>Mesorhabditinae</taxon>
        <taxon>Mesorhabditis</taxon>
    </lineage>
</organism>
<dbReference type="SUPFAM" id="SSF53448">
    <property type="entry name" value="Nucleotide-diphospho-sugar transferases"/>
    <property type="match status" value="1"/>
</dbReference>
<sequence>MLTRAELEQRVGEQVHVLRFWDELSEEERSSLSQQIEGINVNDCRSAFNDSVNVHLPQLDNITPIPDERYIVSSELSSNERSRLFNLGLESISRGELCVLVLAGGQASRLGSSMPKGTIPLGFNSEIVEGDSLLSIQAAKIHRLEELSQKAFPGTTGKIHWAVMTSSGTTKDTLAHLEEIVPLNGLSIDNVTIFSQANIPAFDQSGNFWLSKKGEICTAPNGNGGIFSALSPHLPMLREKGVKYIQTYCVDNILCRVGDPAMLGMVIAKGSDCAAKTIEKVSGELVGSIIFEDGKPRVAEYSELGGLEALARNDGKLLYRAGSIAIHYFTMDFLESFCTSTFHLPYHRASKKIPYIDASGQLIQPTEPNGIKLEQFIFDVFPLSKNFFAWEVEREDEFSPLKNAETAGVNCISTCLRDLSLQSKKWLQAAGANFGDEKLVFVAASQSYAGEGLESWGKKRTGRSIYG</sequence>
<comment type="pathway">
    <text evidence="1">Nucleotide-sugar biosynthesis; UDP-N-acetyl-alpha-D-glucosamine biosynthesis; UDP-N-acetyl-alpha-D-glucosamine from N-acetyl-alpha-D-glucosamine 1-phosphate: step 1/1.</text>
</comment>
<evidence type="ECO:0000256" key="5">
    <source>
        <dbReference type="ARBA" id="ARBA00022695"/>
    </source>
</evidence>
<keyword evidence="4" id="KW-0808">Transferase</keyword>
<protein>
    <recommendedName>
        <fullName evidence="3">UDP-N-acetylglucosamine diphosphorylase</fullName>
        <ecNumber evidence="3">2.7.7.23</ecNumber>
    </recommendedName>
</protein>
<reference evidence="8" key="1">
    <citation type="submission" date="2024-02" db="UniProtKB">
        <authorList>
            <consortium name="WormBaseParasite"/>
        </authorList>
    </citation>
    <scope>IDENTIFICATION</scope>
</reference>
<dbReference type="Pfam" id="PF01704">
    <property type="entry name" value="UDPGP"/>
    <property type="match status" value="1"/>
</dbReference>
<keyword evidence="7" id="KW-1185">Reference proteome</keyword>
<dbReference type="PANTHER" id="PTHR11952">
    <property type="entry name" value="UDP- GLUCOSE PYROPHOSPHORYLASE"/>
    <property type="match status" value="1"/>
</dbReference>
<evidence type="ECO:0000256" key="2">
    <source>
        <dbReference type="ARBA" id="ARBA00010401"/>
    </source>
</evidence>
<dbReference type="Gene3D" id="3.90.550.10">
    <property type="entry name" value="Spore Coat Polysaccharide Biosynthesis Protein SpsA, Chain A"/>
    <property type="match status" value="1"/>
</dbReference>
<proteinExistence type="inferred from homology"/>
<evidence type="ECO:0000256" key="6">
    <source>
        <dbReference type="ARBA" id="ARBA00048493"/>
    </source>
</evidence>
<dbReference type="InterPro" id="IPR029044">
    <property type="entry name" value="Nucleotide-diphossugar_trans"/>
</dbReference>
<evidence type="ECO:0000313" key="8">
    <source>
        <dbReference type="WBParaSite" id="MBELARI_LOCUS5059"/>
    </source>
</evidence>
<dbReference type="InterPro" id="IPR039741">
    <property type="entry name" value="UDP-sugar_pyrophosphorylase"/>
</dbReference>
<keyword evidence="5" id="KW-0548">Nucleotidyltransferase</keyword>
<dbReference type="EC" id="2.7.7.23" evidence="3"/>
<dbReference type="CDD" id="cd04193">
    <property type="entry name" value="UDPGlcNAc_PPase"/>
    <property type="match status" value="1"/>
</dbReference>
<dbReference type="InterPro" id="IPR002618">
    <property type="entry name" value="UDPGP_fam"/>
</dbReference>
<comment type="similarity">
    <text evidence="2">Belongs to the UDPGP type 1 family.</text>
</comment>
<dbReference type="PANTHER" id="PTHR11952:SF2">
    <property type="entry name" value="LD24639P"/>
    <property type="match status" value="1"/>
</dbReference>
<dbReference type="Proteomes" id="UP000887575">
    <property type="component" value="Unassembled WGS sequence"/>
</dbReference>
<evidence type="ECO:0000256" key="3">
    <source>
        <dbReference type="ARBA" id="ARBA00012457"/>
    </source>
</evidence>
<evidence type="ECO:0000256" key="4">
    <source>
        <dbReference type="ARBA" id="ARBA00022679"/>
    </source>
</evidence>
<dbReference type="AlphaFoldDB" id="A0AAF3FDT2"/>
<name>A0AAF3FDT2_9BILA</name>
<evidence type="ECO:0000313" key="7">
    <source>
        <dbReference type="Proteomes" id="UP000887575"/>
    </source>
</evidence>